<dbReference type="PANTHER" id="PTHR36930">
    <property type="entry name" value="METAL-SULFUR CLUSTER BIOSYNTHESIS PROTEINS YUAD-RELATED"/>
    <property type="match status" value="1"/>
</dbReference>
<dbReference type="InterPro" id="IPR052716">
    <property type="entry name" value="MOSC_domain"/>
</dbReference>
<reference evidence="2 3" key="1">
    <citation type="submission" date="2014-10" db="EMBL/GenBank/DDBJ databases">
        <title>Draft genome of anammox bacterium scalindua brodae, obtained using differential coverage binning of sequence data from two enrichment reactors.</title>
        <authorList>
            <person name="Speth D.R."/>
            <person name="Russ L."/>
            <person name="Kartal B."/>
            <person name="Op den Camp H.J."/>
            <person name="Dutilh B.E."/>
            <person name="Jetten M.S."/>
        </authorList>
    </citation>
    <scope>NUCLEOTIDE SEQUENCE [LARGE SCALE GENOMIC DNA]</scope>
    <source>
        <strain evidence="2">RU1</strain>
    </source>
</reference>
<dbReference type="eggNOG" id="COG2258">
    <property type="taxonomic scope" value="Bacteria"/>
</dbReference>
<dbReference type="PANTHER" id="PTHR36930:SF1">
    <property type="entry name" value="MOSC DOMAIN-CONTAINING PROTEIN"/>
    <property type="match status" value="1"/>
</dbReference>
<dbReference type="Pfam" id="PF03473">
    <property type="entry name" value="MOSC"/>
    <property type="match status" value="1"/>
</dbReference>
<accession>A0A0B0EFK6</accession>
<proteinExistence type="predicted"/>
<sequence length="172" mass="19391">MAEIISIHVVRKRNAAAESCNHVTVRSNFGIVGDYRSEKFQIGQITLIEAETIDVMSRKLGYEIPAGSSRRQVMVKGIKLNELIGRNLRMGQILVRVEDRCNPCKKMETKIGPGARDAMNDKGGIRCRIIEGGDLHVSDKITVEIPRCPYYARLSSFCFKFISYLKQLSNKI</sequence>
<dbReference type="GO" id="GO:0030151">
    <property type="term" value="F:molybdenum ion binding"/>
    <property type="evidence" value="ECO:0007669"/>
    <property type="project" value="InterPro"/>
</dbReference>
<dbReference type="InterPro" id="IPR005302">
    <property type="entry name" value="MoCF_Sase_C"/>
</dbReference>
<dbReference type="InterPro" id="IPR011037">
    <property type="entry name" value="Pyrv_Knase-like_insert_dom_sf"/>
</dbReference>
<dbReference type="Gene3D" id="2.40.33.20">
    <property type="entry name" value="PK beta-barrel domain-like"/>
    <property type="match status" value="1"/>
</dbReference>
<name>A0A0B0EFK6_9BACT</name>
<comment type="caution">
    <text evidence="2">The sequence shown here is derived from an EMBL/GenBank/DDBJ whole genome shotgun (WGS) entry which is preliminary data.</text>
</comment>
<organism evidence="2 3">
    <name type="scientific">Candidatus Scalindua brodae</name>
    <dbReference type="NCBI Taxonomy" id="237368"/>
    <lineage>
        <taxon>Bacteria</taxon>
        <taxon>Pseudomonadati</taxon>
        <taxon>Planctomycetota</taxon>
        <taxon>Candidatus Brocadiia</taxon>
        <taxon>Candidatus Brocadiales</taxon>
        <taxon>Candidatus Scalinduaceae</taxon>
        <taxon>Candidatus Scalindua</taxon>
    </lineage>
</organism>
<evidence type="ECO:0000259" key="1">
    <source>
        <dbReference type="PROSITE" id="PS51340"/>
    </source>
</evidence>
<dbReference type="AlphaFoldDB" id="A0A0B0EFK6"/>
<dbReference type="EMBL" id="JRYO01000207">
    <property type="protein sequence ID" value="KHE91359.1"/>
    <property type="molecule type" value="Genomic_DNA"/>
</dbReference>
<dbReference type="GO" id="GO:0003824">
    <property type="term" value="F:catalytic activity"/>
    <property type="evidence" value="ECO:0007669"/>
    <property type="project" value="InterPro"/>
</dbReference>
<dbReference type="Proteomes" id="UP000030652">
    <property type="component" value="Unassembled WGS sequence"/>
</dbReference>
<protein>
    <recommendedName>
        <fullName evidence="1">MOSC domain-containing protein</fullName>
    </recommendedName>
</protein>
<gene>
    <name evidence="2" type="ORF">SCABRO_02907</name>
</gene>
<evidence type="ECO:0000313" key="3">
    <source>
        <dbReference type="Proteomes" id="UP000030652"/>
    </source>
</evidence>
<evidence type="ECO:0000313" key="2">
    <source>
        <dbReference type="EMBL" id="KHE91359.1"/>
    </source>
</evidence>
<dbReference type="SUPFAM" id="SSF50800">
    <property type="entry name" value="PK beta-barrel domain-like"/>
    <property type="match status" value="1"/>
</dbReference>
<dbReference type="GO" id="GO:0030170">
    <property type="term" value="F:pyridoxal phosphate binding"/>
    <property type="evidence" value="ECO:0007669"/>
    <property type="project" value="InterPro"/>
</dbReference>
<dbReference type="PROSITE" id="PS51340">
    <property type="entry name" value="MOSC"/>
    <property type="match status" value="1"/>
</dbReference>
<feature type="domain" description="MOSC" evidence="1">
    <location>
        <begin position="15"/>
        <end position="144"/>
    </location>
</feature>